<protein>
    <submittedName>
        <fullName evidence="2">Histone H1-II-like</fullName>
    </submittedName>
</protein>
<gene>
    <name evidence="2" type="ORF">FWK35_00031411</name>
</gene>
<organism evidence="2 3">
    <name type="scientific">Aphis craccivora</name>
    <name type="common">Cowpea aphid</name>
    <dbReference type="NCBI Taxonomy" id="307492"/>
    <lineage>
        <taxon>Eukaryota</taxon>
        <taxon>Metazoa</taxon>
        <taxon>Ecdysozoa</taxon>
        <taxon>Arthropoda</taxon>
        <taxon>Hexapoda</taxon>
        <taxon>Insecta</taxon>
        <taxon>Pterygota</taxon>
        <taxon>Neoptera</taxon>
        <taxon>Paraneoptera</taxon>
        <taxon>Hemiptera</taxon>
        <taxon>Sternorrhyncha</taxon>
        <taxon>Aphidomorpha</taxon>
        <taxon>Aphidoidea</taxon>
        <taxon>Aphididae</taxon>
        <taxon>Aphidini</taxon>
        <taxon>Aphis</taxon>
        <taxon>Aphis</taxon>
    </lineage>
</organism>
<sequence>MHVSKELSYFYANGQKLFYFFDAPHLLKSTRNNFFKHQLSFLNGMTDKIYLEQFYIFDRGLNRLAPKLTVSHIYPGPFQKMKVSYASQVFSGTVAAAMKTCIHGGT</sequence>
<evidence type="ECO:0000313" key="3">
    <source>
        <dbReference type="Proteomes" id="UP000478052"/>
    </source>
</evidence>
<comment type="caution">
    <text evidence="2">The sequence shown here is derived from an EMBL/GenBank/DDBJ whole genome shotgun (WGS) entry which is preliminary data.</text>
</comment>
<keyword evidence="3" id="KW-1185">Reference proteome</keyword>
<dbReference type="AlphaFoldDB" id="A0A6G0VQM4"/>
<evidence type="ECO:0000259" key="1">
    <source>
        <dbReference type="Pfam" id="PF21788"/>
    </source>
</evidence>
<reference evidence="2 3" key="1">
    <citation type="submission" date="2019-08" db="EMBL/GenBank/DDBJ databases">
        <title>Whole genome of Aphis craccivora.</title>
        <authorList>
            <person name="Voronova N.V."/>
            <person name="Shulinski R.S."/>
            <person name="Bandarenka Y.V."/>
            <person name="Zhorov D.G."/>
            <person name="Warner D."/>
        </authorList>
    </citation>
    <scope>NUCLEOTIDE SEQUENCE [LARGE SCALE GENOMIC DNA]</scope>
    <source>
        <strain evidence="2">180601</strain>
        <tissue evidence="2">Whole Body</tissue>
    </source>
</reference>
<dbReference type="EMBL" id="VUJU01014313">
    <property type="protein sequence ID" value="KAF0702339.1"/>
    <property type="molecule type" value="Genomic_DNA"/>
</dbReference>
<dbReference type="OrthoDB" id="8190203at2759"/>
<dbReference type="Pfam" id="PF21788">
    <property type="entry name" value="TNP-like_GBD"/>
    <property type="match status" value="1"/>
</dbReference>
<dbReference type="InterPro" id="IPR048366">
    <property type="entry name" value="TNP-like_GBD"/>
</dbReference>
<accession>A0A6G0VQM4</accession>
<dbReference type="Proteomes" id="UP000478052">
    <property type="component" value="Unassembled WGS sequence"/>
</dbReference>
<feature type="domain" description="Transposable element P transposase-like GTP-binding insertion" evidence="1">
    <location>
        <begin position="25"/>
        <end position="101"/>
    </location>
</feature>
<name>A0A6G0VQM4_APHCR</name>
<proteinExistence type="predicted"/>
<evidence type="ECO:0000313" key="2">
    <source>
        <dbReference type="EMBL" id="KAF0702339.1"/>
    </source>
</evidence>